<feature type="region of interest" description="Disordered" evidence="2">
    <location>
        <begin position="69"/>
        <end position="122"/>
    </location>
</feature>
<dbReference type="AlphaFoldDB" id="A0A177DBZ0"/>
<dbReference type="GO" id="GO:0005634">
    <property type="term" value="C:nucleus"/>
    <property type="evidence" value="ECO:0007669"/>
    <property type="project" value="TreeGrafter"/>
</dbReference>
<keyword evidence="4" id="KW-1185">Reference proteome</keyword>
<proteinExistence type="predicted"/>
<dbReference type="Proteomes" id="UP000077248">
    <property type="component" value="Unassembled WGS sequence"/>
</dbReference>
<evidence type="ECO:0000313" key="3">
    <source>
        <dbReference type="EMBL" id="OAG17018.1"/>
    </source>
</evidence>
<dbReference type="GO" id="GO:0000976">
    <property type="term" value="F:transcription cis-regulatory region binding"/>
    <property type="evidence" value="ECO:0007669"/>
    <property type="project" value="TreeGrafter"/>
</dbReference>
<dbReference type="RefSeq" id="XP_018382439.1">
    <property type="nucleotide sequence ID" value="XM_018534907.1"/>
</dbReference>
<accession>A0A177DBZ0</accession>
<sequence>MSSSWSDPAPPRRPNYKVRFRHGVFPDLESQATRADIKKYDYFFGAGQKWVGTPANYDFVDESSLVAEEFENPGSADRRRAPKHMARSRSAKKIPQLETGKAPRARDQRTRPTSGAWSGRSLVPAAPQSIHSSWQLPLHVWRHTSPAPGSVSSLSSLDESLLETWHSDLPSPNPNIAASQSSLVAWPITDPTEAYLFRYWVDKAAESLDITSSTSIFKKVVPKLALTSPMLMNAIFMISGQCILRFDPYFPTRPYEYHERILQSLIPHLAEKGRIEDEATLVAAMLLRNFEDFHSGTQGQTHLSTFELFYGPEGWVFDMASPVVQAALVLHVHAEVSQALLNQPSLRIDYESFILPALASPVDEASWSNRILWLSARILQWAQKGMRTMDNWLYLHSLVDEWERRRPASFDAFFYQEENLHAAGTPPQLWFSSACHADANQHLRICRIALAVNNPRINTQDARGIIIADSAHDEVLRGLREMIAIARCNTHCISTQWKAAYTIHKFGTVLQDEQVRCEMIEFLEEVQATGMPAGASIKHLKEQWNWSWNHYGIGMNQL</sequence>
<protein>
    <recommendedName>
        <fullName evidence="5">Arca-like protein</fullName>
    </recommendedName>
</protein>
<evidence type="ECO:0000313" key="4">
    <source>
        <dbReference type="Proteomes" id="UP000077248"/>
    </source>
</evidence>
<dbReference type="GO" id="GO:0045944">
    <property type="term" value="P:positive regulation of transcription by RNA polymerase II"/>
    <property type="evidence" value="ECO:0007669"/>
    <property type="project" value="TreeGrafter"/>
</dbReference>
<reference evidence="3 4" key="1">
    <citation type="submission" date="2016-05" db="EMBL/GenBank/DDBJ databases">
        <title>Comparative analysis of secretome profiles of manganese(II)-oxidizing ascomycete fungi.</title>
        <authorList>
            <consortium name="DOE Joint Genome Institute"/>
            <person name="Zeiner C.A."/>
            <person name="Purvine S.O."/>
            <person name="Zink E.M."/>
            <person name="Wu S."/>
            <person name="Pasa-Tolic L."/>
            <person name="Chaput D.L."/>
            <person name="Haridas S."/>
            <person name="Grigoriev I.V."/>
            <person name="Santelli C.M."/>
            <person name="Hansel C.M."/>
        </authorList>
    </citation>
    <scope>NUCLEOTIDE SEQUENCE [LARGE SCALE GENOMIC DNA]</scope>
    <source>
        <strain evidence="3 4">SRC1lrK2f</strain>
    </source>
</reference>
<dbReference type="KEGG" id="aalt:CC77DRAFT_943228"/>
<dbReference type="EMBL" id="KV441488">
    <property type="protein sequence ID" value="OAG17018.1"/>
    <property type="molecule type" value="Genomic_DNA"/>
</dbReference>
<dbReference type="PANTHER" id="PTHR37534:SF2">
    <property type="entry name" value="N-ACETYLTRANSFERASE DOMAIN-CONTAINING PROTEIN"/>
    <property type="match status" value="1"/>
</dbReference>
<feature type="compositionally biased region" description="Basic residues" evidence="2">
    <location>
        <begin position="80"/>
        <end position="92"/>
    </location>
</feature>
<dbReference type="PANTHER" id="PTHR37534">
    <property type="entry name" value="TRANSCRIPTIONAL ACTIVATOR PROTEIN UGA3"/>
    <property type="match status" value="1"/>
</dbReference>
<dbReference type="GO" id="GO:0003700">
    <property type="term" value="F:DNA-binding transcription factor activity"/>
    <property type="evidence" value="ECO:0007669"/>
    <property type="project" value="TreeGrafter"/>
</dbReference>
<evidence type="ECO:0000256" key="1">
    <source>
        <dbReference type="ARBA" id="ARBA00023242"/>
    </source>
</evidence>
<keyword evidence="1" id="KW-0539">Nucleus</keyword>
<organism evidence="3 4">
    <name type="scientific">Alternaria alternata</name>
    <name type="common">Alternaria rot fungus</name>
    <name type="synonym">Torula alternata</name>
    <dbReference type="NCBI Taxonomy" id="5599"/>
    <lineage>
        <taxon>Eukaryota</taxon>
        <taxon>Fungi</taxon>
        <taxon>Dikarya</taxon>
        <taxon>Ascomycota</taxon>
        <taxon>Pezizomycotina</taxon>
        <taxon>Dothideomycetes</taxon>
        <taxon>Pleosporomycetidae</taxon>
        <taxon>Pleosporales</taxon>
        <taxon>Pleosporineae</taxon>
        <taxon>Pleosporaceae</taxon>
        <taxon>Alternaria</taxon>
        <taxon>Alternaria sect. Alternaria</taxon>
        <taxon>Alternaria alternata complex</taxon>
    </lineage>
</organism>
<evidence type="ECO:0008006" key="5">
    <source>
        <dbReference type="Google" id="ProtNLM"/>
    </source>
</evidence>
<gene>
    <name evidence="3" type="ORF">CC77DRAFT_943228</name>
</gene>
<dbReference type="VEuPathDB" id="FungiDB:CC77DRAFT_943228"/>
<evidence type="ECO:0000256" key="2">
    <source>
        <dbReference type="SAM" id="MobiDB-lite"/>
    </source>
</evidence>
<name>A0A177DBZ0_ALTAL</name>
<dbReference type="OMA" id="NYKVRFR"/>
<dbReference type="GeneID" id="29120501"/>